<evidence type="ECO:0000259" key="7">
    <source>
        <dbReference type="Pfam" id="PF25372"/>
    </source>
</evidence>
<dbReference type="SMART" id="SM00367">
    <property type="entry name" value="LRR_CC"/>
    <property type="match status" value="14"/>
</dbReference>
<evidence type="ECO:0000256" key="3">
    <source>
        <dbReference type="ARBA" id="ARBA00022745"/>
    </source>
</evidence>
<dbReference type="GO" id="GO:0019005">
    <property type="term" value="C:SCF ubiquitin ligase complex"/>
    <property type="evidence" value="ECO:0000318"/>
    <property type="project" value="GO_Central"/>
</dbReference>
<evidence type="ECO:0000256" key="4">
    <source>
        <dbReference type="ARBA" id="ARBA00022786"/>
    </source>
</evidence>
<dbReference type="FunFam" id="3.80.10.10:FF:000451">
    <property type="entry name" value="EIN3-binding F-box protein 1"/>
    <property type="match status" value="1"/>
</dbReference>
<dbReference type="GO" id="GO:0031146">
    <property type="term" value="P:SCF-dependent proteasomal ubiquitin-dependent protein catabolic process"/>
    <property type="evidence" value="ECO:0000318"/>
    <property type="project" value="GO_Central"/>
</dbReference>
<evidence type="ECO:0000256" key="2">
    <source>
        <dbReference type="ARBA" id="ARBA00004906"/>
    </source>
</evidence>
<dbReference type="GO" id="GO:0010105">
    <property type="term" value="P:negative regulation of ethylene-activated signaling pathway"/>
    <property type="evidence" value="ECO:0007669"/>
    <property type="project" value="UniProtKB-ARBA"/>
</dbReference>
<dbReference type="InterPro" id="IPR036047">
    <property type="entry name" value="F-box-like_dom_sf"/>
</dbReference>
<evidence type="ECO:0000313" key="9">
    <source>
        <dbReference type="EMBL" id="OTG01516.1"/>
    </source>
</evidence>
<reference evidence="9" key="2">
    <citation type="submission" date="2017-02" db="EMBL/GenBank/DDBJ databases">
        <title>Sunflower complete genome.</title>
        <authorList>
            <person name="Langlade N."/>
            <person name="Munos S."/>
        </authorList>
    </citation>
    <scope>NUCLEOTIDE SEQUENCE [LARGE SCALE GENOMIC DNA]</scope>
    <source>
        <tissue evidence="9">Leaves</tissue>
    </source>
</reference>
<dbReference type="OrthoDB" id="550575at2759"/>
<dbReference type="FunFam" id="3.80.10.10:FF:000473">
    <property type="entry name" value="EIN3-binding F-box protein 1"/>
    <property type="match status" value="1"/>
</dbReference>
<proteinExistence type="predicted"/>
<dbReference type="OMA" id="LLWRCDI"/>
<feature type="domain" description="F-box/LRR-repeat protein 15-like leucin rich repeat" evidence="7">
    <location>
        <begin position="168"/>
        <end position="389"/>
    </location>
</feature>
<dbReference type="GO" id="GO:0009873">
    <property type="term" value="P:ethylene-activated signaling pathway"/>
    <property type="evidence" value="ECO:0007669"/>
    <property type="project" value="UniProtKB-KW"/>
</dbReference>
<dbReference type="InterPro" id="IPR032675">
    <property type="entry name" value="LRR_dom_sf"/>
</dbReference>
<dbReference type="GO" id="GO:0005634">
    <property type="term" value="C:nucleus"/>
    <property type="evidence" value="ECO:0007669"/>
    <property type="project" value="UniProtKB-SubCell"/>
</dbReference>
<evidence type="ECO:0000256" key="1">
    <source>
        <dbReference type="ARBA" id="ARBA00004123"/>
    </source>
</evidence>
<evidence type="ECO:0000256" key="5">
    <source>
        <dbReference type="ARBA" id="ARBA00023242"/>
    </source>
</evidence>
<dbReference type="InterPro" id="IPR001810">
    <property type="entry name" value="F-box_dom"/>
</dbReference>
<dbReference type="SUPFAM" id="SSF52047">
    <property type="entry name" value="RNI-like"/>
    <property type="match status" value="2"/>
</dbReference>
<accession>A0A251STA2</accession>
<keyword evidence="4" id="KW-0833">Ubl conjugation pathway</keyword>
<dbReference type="InterPro" id="IPR006553">
    <property type="entry name" value="Leu-rich_rpt_Cys-con_subtyp"/>
</dbReference>
<evidence type="ECO:0000259" key="6">
    <source>
        <dbReference type="Pfam" id="PF12937"/>
    </source>
</evidence>
<evidence type="ECO:0000313" key="10">
    <source>
        <dbReference type="Proteomes" id="UP000215914"/>
    </source>
</evidence>
<dbReference type="PANTHER" id="PTHR13318:SF88">
    <property type="entry name" value="EIN3-BINDING F-BOX PROTEIN 1"/>
    <property type="match status" value="1"/>
</dbReference>
<dbReference type="Proteomes" id="UP000215914">
    <property type="component" value="Chromosome 13"/>
</dbReference>
<dbReference type="Gramene" id="mRNA:HanXRQr2_Chr13g0588211">
    <property type="protein sequence ID" value="mRNA:HanXRQr2_Chr13g0588211"/>
    <property type="gene ID" value="HanXRQr2_Chr13g0588211"/>
</dbReference>
<dbReference type="SUPFAM" id="SSF81383">
    <property type="entry name" value="F-box domain"/>
    <property type="match status" value="1"/>
</dbReference>
<name>A0A251STA2_HELAN</name>
<sequence>MQKLASYSGEGDFSLGKSMFQNPIESGIFSSLGHHAEVYALPCKRSRVNAPFVFNEEVYKKQKTTIEVLPDECLFEIFRCLDGNQERSSCASVSKRWLMLLSTIRKDEISQTSENKSTHEDLENINGHLSRSLEGRKATDIRLAAIAVGTAGRGGLGKLSIRGNNVARGVTNFGLKAVARGCSSLTGLSLWNLSSVSDEGLIEIANECHHLEKLDLCKISGISNQALVAIANNCPNLTELSIESCSNIGNESLQAIGQNCHNLKSVSLKNCPLVGDQGIATLMSSTSCSLTKLKLQALNVSDMSLAVIGHYGIAVTDLALTSLSKVTEKGFWVMGHGQGLQKLRSLTVASCLGLTDIGVEAVGKGCPNLKQFSLRKCAFLSDNGLFSFAKSSISLESLLLEECHRVTQCGILSMLVNHDTKLKSLTLKNCLGFKDLSFKIPSSRCNTLKTLSVHNCPGFGNGSLMSFGQLCPELQHVELTGLHGITDSGFTPLINCCEAGLVKVNISGCINVTDNVVCEMSKVHGGTLESLNLNGCRSVTDASMVAVASNCLLLNELDVSECGITDFGISALARAVQLNLNVLSVSGCRLVTDKSLPFLLKIGGSLVGLNIQHCHGISNSSVGLLVDRLGNCDILS</sequence>
<dbReference type="InterPro" id="IPR057207">
    <property type="entry name" value="FBXL15_LRR"/>
</dbReference>
<comment type="subcellular location">
    <subcellularLocation>
        <location evidence="1">Nucleus</location>
    </subcellularLocation>
</comment>
<dbReference type="EMBL" id="CM007902">
    <property type="protein sequence ID" value="OTG01516.1"/>
    <property type="molecule type" value="Genomic_DNA"/>
</dbReference>
<reference evidence="8 10" key="1">
    <citation type="journal article" date="2017" name="Nature">
        <title>The sunflower genome provides insights into oil metabolism, flowering and Asterid evolution.</title>
        <authorList>
            <person name="Badouin H."/>
            <person name="Gouzy J."/>
            <person name="Grassa C.J."/>
            <person name="Murat F."/>
            <person name="Staton S.E."/>
            <person name="Cottret L."/>
            <person name="Lelandais-Briere C."/>
            <person name="Owens G.L."/>
            <person name="Carrere S."/>
            <person name="Mayjonade B."/>
            <person name="Legrand L."/>
            <person name="Gill N."/>
            <person name="Kane N.C."/>
            <person name="Bowers J.E."/>
            <person name="Hubner S."/>
            <person name="Bellec A."/>
            <person name="Berard A."/>
            <person name="Berges H."/>
            <person name="Blanchet N."/>
            <person name="Boniface M.C."/>
            <person name="Brunel D."/>
            <person name="Catrice O."/>
            <person name="Chaidir N."/>
            <person name="Claudel C."/>
            <person name="Donnadieu C."/>
            <person name="Faraut T."/>
            <person name="Fievet G."/>
            <person name="Helmstetter N."/>
            <person name="King M."/>
            <person name="Knapp S.J."/>
            <person name="Lai Z."/>
            <person name="Le Paslier M.C."/>
            <person name="Lippi Y."/>
            <person name="Lorenzon L."/>
            <person name="Mandel J.R."/>
            <person name="Marage G."/>
            <person name="Marchand G."/>
            <person name="Marquand E."/>
            <person name="Bret-Mestries E."/>
            <person name="Morien E."/>
            <person name="Nambeesan S."/>
            <person name="Nguyen T."/>
            <person name="Pegot-Espagnet P."/>
            <person name="Pouilly N."/>
            <person name="Raftis F."/>
            <person name="Sallet E."/>
            <person name="Schiex T."/>
            <person name="Thomas J."/>
            <person name="Vandecasteele C."/>
            <person name="Vares D."/>
            <person name="Vear F."/>
            <person name="Vautrin S."/>
            <person name="Crespi M."/>
            <person name="Mangin B."/>
            <person name="Burke J.M."/>
            <person name="Salse J."/>
            <person name="Munos S."/>
            <person name="Vincourt P."/>
            <person name="Rieseberg L.H."/>
            <person name="Langlade N.B."/>
        </authorList>
    </citation>
    <scope>NUCLEOTIDE SEQUENCE [LARGE SCALE GENOMIC DNA]</scope>
    <source>
        <strain evidence="10">cv. SF193</strain>
        <tissue evidence="8">Leaves</tissue>
    </source>
</reference>
<protein>
    <submittedName>
        <fullName evidence="8">F-box domain, leucine-rich repeat domain superfamily, F-box-like domain superfamily</fullName>
    </submittedName>
    <submittedName>
        <fullName evidence="9">Putative EIN3-binding F box protein 1</fullName>
    </submittedName>
</protein>
<feature type="domain" description="F-box/LRR-repeat protein 15-like leucin rich repeat" evidence="7">
    <location>
        <begin position="469"/>
        <end position="627"/>
    </location>
</feature>
<dbReference type="Pfam" id="PF12937">
    <property type="entry name" value="F-box-like"/>
    <property type="match status" value="1"/>
</dbReference>
<evidence type="ECO:0000313" key="8">
    <source>
        <dbReference type="EMBL" id="KAF5773402.1"/>
    </source>
</evidence>
<dbReference type="AlphaFoldDB" id="A0A251STA2"/>
<reference evidence="8" key="3">
    <citation type="submission" date="2020-06" db="EMBL/GenBank/DDBJ databases">
        <title>Helianthus annuus Genome sequencing and assembly Release 2.</title>
        <authorList>
            <person name="Gouzy J."/>
            <person name="Langlade N."/>
            <person name="Munos S."/>
        </authorList>
    </citation>
    <scope>NUCLEOTIDE SEQUENCE</scope>
    <source>
        <tissue evidence="8">Leaves</tissue>
    </source>
</reference>
<dbReference type="FunFam" id="3.80.10.10:FF:000595">
    <property type="entry name" value="EIN3-binding F-box protein 1"/>
    <property type="match status" value="1"/>
</dbReference>
<keyword evidence="3" id="KW-0936">Ethylene signaling pathway</keyword>
<comment type="pathway">
    <text evidence="2">Protein modification; protein ubiquitination.</text>
</comment>
<dbReference type="PANTHER" id="PTHR13318">
    <property type="entry name" value="PARTNER OF PAIRED, ISOFORM B-RELATED"/>
    <property type="match status" value="1"/>
</dbReference>
<feature type="domain" description="F-box" evidence="6">
    <location>
        <begin position="66"/>
        <end position="101"/>
    </location>
</feature>
<dbReference type="Gene3D" id="3.80.10.10">
    <property type="entry name" value="Ribonuclease Inhibitor"/>
    <property type="match status" value="3"/>
</dbReference>
<gene>
    <name evidence="9" type="primary">EBF1</name>
    <name evidence="9" type="ORF">HannXRQ_Chr13g0402931</name>
    <name evidence="8" type="ORF">HanXRQr2_Chr13g0588211</name>
</gene>
<dbReference type="EMBL" id="MNCJ02000328">
    <property type="protein sequence ID" value="KAF5773402.1"/>
    <property type="molecule type" value="Genomic_DNA"/>
</dbReference>
<organism evidence="9 10">
    <name type="scientific">Helianthus annuus</name>
    <name type="common">Common sunflower</name>
    <dbReference type="NCBI Taxonomy" id="4232"/>
    <lineage>
        <taxon>Eukaryota</taxon>
        <taxon>Viridiplantae</taxon>
        <taxon>Streptophyta</taxon>
        <taxon>Embryophyta</taxon>
        <taxon>Tracheophyta</taxon>
        <taxon>Spermatophyta</taxon>
        <taxon>Magnoliopsida</taxon>
        <taxon>eudicotyledons</taxon>
        <taxon>Gunneridae</taxon>
        <taxon>Pentapetalae</taxon>
        <taxon>asterids</taxon>
        <taxon>campanulids</taxon>
        <taxon>Asterales</taxon>
        <taxon>Asteraceae</taxon>
        <taxon>Asteroideae</taxon>
        <taxon>Heliantheae alliance</taxon>
        <taxon>Heliantheae</taxon>
        <taxon>Helianthus</taxon>
    </lineage>
</organism>
<dbReference type="CDD" id="cd22159">
    <property type="entry name" value="F-box_AtTIR1-like"/>
    <property type="match status" value="1"/>
</dbReference>
<dbReference type="InParanoid" id="A0A251STA2"/>
<dbReference type="Pfam" id="PF25372">
    <property type="entry name" value="DUF7885"/>
    <property type="match status" value="2"/>
</dbReference>
<dbReference type="STRING" id="4232.A0A251STA2"/>
<keyword evidence="10" id="KW-1185">Reference proteome</keyword>
<keyword evidence="5" id="KW-0539">Nucleus</keyword>